<keyword evidence="3" id="KW-0406">Ion transport</keyword>
<reference evidence="4 5" key="1">
    <citation type="submission" date="2016-10" db="EMBL/GenBank/DDBJ databases">
        <authorList>
            <person name="de Groot N.N."/>
        </authorList>
    </citation>
    <scope>NUCLEOTIDE SEQUENCE [LARGE SCALE GENOMIC DNA]</scope>
    <source>
        <strain evidence="4 5">DSM 2784</strain>
    </source>
</reference>
<evidence type="ECO:0000313" key="4">
    <source>
        <dbReference type="EMBL" id="SCZ80645.1"/>
    </source>
</evidence>
<evidence type="ECO:0000256" key="2">
    <source>
        <dbReference type="ARBA" id="ARBA00022448"/>
    </source>
</evidence>
<sequence>MKSFLISDDLDTLMGLRLSGIAGELVEDRDKALALLEKKLADPEIGIVVLSSGILHMIEKEVMAIKLKEKKKMIVEVPAVGGKYDSGYITRYIRDSIGIKL</sequence>
<name>A0A1G5S2N7_9FIRM</name>
<dbReference type="InterPro" id="IPR036906">
    <property type="entry name" value="ATPase_V1_fsu_sf"/>
</dbReference>
<dbReference type="Pfam" id="PF01990">
    <property type="entry name" value="ATP-synt_F"/>
    <property type="match status" value="1"/>
</dbReference>
<dbReference type="SUPFAM" id="SSF159468">
    <property type="entry name" value="AtpF-like"/>
    <property type="match status" value="1"/>
</dbReference>
<dbReference type="InterPro" id="IPR008218">
    <property type="entry name" value="ATPase_V1-cplx_f_g_su"/>
</dbReference>
<dbReference type="OrthoDB" id="46791at2"/>
<evidence type="ECO:0000256" key="1">
    <source>
        <dbReference type="ARBA" id="ARBA00010148"/>
    </source>
</evidence>
<organism evidence="4 5">
    <name type="scientific">Acidaminobacter hydrogenoformans DSM 2784</name>
    <dbReference type="NCBI Taxonomy" id="1120920"/>
    <lineage>
        <taxon>Bacteria</taxon>
        <taxon>Bacillati</taxon>
        <taxon>Bacillota</taxon>
        <taxon>Clostridia</taxon>
        <taxon>Peptostreptococcales</taxon>
        <taxon>Acidaminobacteraceae</taxon>
        <taxon>Acidaminobacter</taxon>
    </lineage>
</organism>
<dbReference type="AlphaFoldDB" id="A0A1G5S2N7"/>
<dbReference type="RefSeq" id="WP_092591762.1">
    <property type="nucleotide sequence ID" value="NZ_FMWL01000013.1"/>
</dbReference>
<proteinExistence type="inferred from homology"/>
<dbReference type="Gene3D" id="3.40.50.10580">
    <property type="entry name" value="ATPase, V1 complex, subunit F"/>
    <property type="match status" value="1"/>
</dbReference>
<dbReference type="EMBL" id="FMWL01000013">
    <property type="protein sequence ID" value="SCZ80645.1"/>
    <property type="molecule type" value="Genomic_DNA"/>
</dbReference>
<dbReference type="STRING" id="1120920.SAMN03080599_02375"/>
<evidence type="ECO:0000313" key="5">
    <source>
        <dbReference type="Proteomes" id="UP000199208"/>
    </source>
</evidence>
<evidence type="ECO:0000256" key="3">
    <source>
        <dbReference type="ARBA" id="ARBA00023065"/>
    </source>
</evidence>
<protein>
    <submittedName>
        <fullName evidence="4">V/A-type H+-transporting ATPase subunit F</fullName>
    </submittedName>
</protein>
<accession>A0A1G5S2N7</accession>
<dbReference type="GO" id="GO:0046961">
    <property type="term" value="F:proton-transporting ATPase activity, rotational mechanism"/>
    <property type="evidence" value="ECO:0007669"/>
    <property type="project" value="InterPro"/>
</dbReference>
<comment type="similarity">
    <text evidence="1">Belongs to the V-ATPase F subunit family.</text>
</comment>
<keyword evidence="2" id="KW-0813">Transport</keyword>
<keyword evidence="5" id="KW-1185">Reference proteome</keyword>
<dbReference type="Proteomes" id="UP000199208">
    <property type="component" value="Unassembled WGS sequence"/>
</dbReference>
<gene>
    <name evidence="4" type="ORF">SAMN03080599_02375</name>
</gene>